<dbReference type="GO" id="GO:0030170">
    <property type="term" value="F:pyridoxal phosphate binding"/>
    <property type="evidence" value="ECO:0007669"/>
    <property type="project" value="InterPro"/>
</dbReference>
<evidence type="ECO:0000313" key="9">
    <source>
        <dbReference type="Proteomes" id="UP000242525"/>
    </source>
</evidence>
<dbReference type="GO" id="GO:0005737">
    <property type="term" value="C:cytoplasm"/>
    <property type="evidence" value="ECO:0007669"/>
    <property type="project" value="TreeGrafter"/>
</dbReference>
<evidence type="ECO:0000256" key="4">
    <source>
        <dbReference type="ARBA" id="ARBA00022898"/>
    </source>
</evidence>
<sequence length="494" mass="54082">MVCDQVISSDLEANRVHDLEEVLSVVSQKVVEYVARADDPKRGTIGKQSTPADLKPLFDVPENGTGIKGLFEQFDRILDTSVVTWNEGFLDKLYASTNPVGVASDILLSVLNTNSHVFTVSPALTIIERKTGQAYAQLFGFDKPTAGGLTFPGGSYSNSTSMTTARSYLFPETKLDGNTRKFAVFASEHAHYSVEKAAIFCGLGSRSVFKVPVSKYGCMIPEELDAQIEKAKDLGYTPFYVNATAGTTVYGSFDDFNAIADIAEKHGIWFHIDGSWGGNVAFSETHRVTKLAGAHRANSITVNPHKALGVPTTCSFLLLPDERIFQEANSLRAPYLFHSANSDEENFDLADGTMGCGRRADAVKLYLGWNWYGTAGYAARIDHAMRLSEYLARVVRDRTGYTLVSEYPPPFLQVCFYYSPKGALSDSADENTRVTRELVHKLHGSGKFLVDYAPEGGANSRGEFFRVVVNAPIVSSTTIDSLIEQIEKFGAELA</sequence>
<dbReference type="InterPro" id="IPR015421">
    <property type="entry name" value="PyrdxlP-dep_Trfase_major"/>
</dbReference>
<evidence type="ECO:0000256" key="3">
    <source>
        <dbReference type="ARBA" id="ARBA00022793"/>
    </source>
</evidence>
<comment type="similarity">
    <text evidence="2 7">Belongs to the group II decarboxylase family.</text>
</comment>
<dbReference type="InterPro" id="IPR015424">
    <property type="entry name" value="PyrdxlP-dep_Trfase"/>
</dbReference>
<accession>A0A0J9X848</accession>
<dbReference type="EMBL" id="CCBN010000005">
    <property type="protein sequence ID" value="CDO53355.1"/>
    <property type="molecule type" value="Genomic_DNA"/>
</dbReference>
<dbReference type="AlphaFoldDB" id="A0A0J9X848"/>
<comment type="caution">
    <text evidence="8">The sequence shown here is derived from an EMBL/GenBank/DDBJ whole genome shotgun (WGS) entry which is preliminary data.</text>
</comment>
<keyword evidence="5 7" id="KW-0456">Lyase</keyword>
<dbReference type="Proteomes" id="UP000242525">
    <property type="component" value="Unassembled WGS sequence"/>
</dbReference>
<evidence type="ECO:0000256" key="1">
    <source>
        <dbReference type="ARBA" id="ARBA00001933"/>
    </source>
</evidence>
<evidence type="ECO:0000313" key="8">
    <source>
        <dbReference type="EMBL" id="CDO53355.1"/>
    </source>
</evidence>
<dbReference type="Pfam" id="PF00282">
    <property type="entry name" value="Pyridoxal_deC"/>
    <property type="match status" value="1"/>
</dbReference>
<evidence type="ECO:0000256" key="5">
    <source>
        <dbReference type="ARBA" id="ARBA00023239"/>
    </source>
</evidence>
<gene>
    <name evidence="8" type="ORF">BN980_GECA05s00461g</name>
</gene>
<organism evidence="8 9">
    <name type="scientific">Geotrichum candidum</name>
    <name type="common">Oospora lactis</name>
    <name type="synonym">Dipodascus geotrichum</name>
    <dbReference type="NCBI Taxonomy" id="1173061"/>
    <lineage>
        <taxon>Eukaryota</taxon>
        <taxon>Fungi</taxon>
        <taxon>Dikarya</taxon>
        <taxon>Ascomycota</taxon>
        <taxon>Saccharomycotina</taxon>
        <taxon>Dipodascomycetes</taxon>
        <taxon>Dipodascales</taxon>
        <taxon>Dipodascaceae</taxon>
        <taxon>Geotrichum</taxon>
    </lineage>
</organism>
<protein>
    <recommendedName>
        <fullName evidence="10">Glutamate decarboxylase</fullName>
    </recommendedName>
</protein>
<dbReference type="PANTHER" id="PTHR45677">
    <property type="entry name" value="GLUTAMATE DECARBOXYLASE-RELATED"/>
    <property type="match status" value="1"/>
</dbReference>
<dbReference type="GO" id="GO:0019752">
    <property type="term" value="P:carboxylic acid metabolic process"/>
    <property type="evidence" value="ECO:0007669"/>
    <property type="project" value="InterPro"/>
</dbReference>
<dbReference type="SUPFAM" id="SSF53383">
    <property type="entry name" value="PLP-dependent transferases"/>
    <property type="match status" value="1"/>
</dbReference>
<dbReference type="Gene3D" id="3.40.640.10">
    <property type="entry name" value="Type I PLP-dependent aspartate aminotransferase-like (Major domain)"/>
    <property type="match status" value="1"/>
</dbReference>
<evidence type="ECO:0008006" key="10">
    <source>
        <dbReference type="Google" id="ProtNLM"/>
    </source>
</evidence>
<dbReference type="GO" id="GO:0016831">
    <property type="term" value="F:carboxy-lyase activity"/>
    <property type="evidence" value="ECO:0007669"/>
    <property type="project" value="UniProtKB-KW"/>
</dbReference>
<evidence type="ECO:0000256" key="2">
    <source>
        <dbReference type="ARBA" id="ARBA00009533"/>
    </source>
</evidence>
<proteinExistence type="inferred from homology"/>
<name>A0A0J9X848_GEOCN</name>
<feature type="modified residue" description="N6-(pyridoxal phosphate)lysine" evidence="6">
    <location>
        <position position="306"/>
    </location>
</feature>
<dbReference type="Gene3D" id="3.90.1150.170">
    <property type="match status" value="1"/>
</dbReference>
<keyword evidence="4 6" id="KW-0663">Pyridoxal phosphate</keyword>
<dbReference type="STRING" id="1173061.A0A0J9X848"/>
<dbReference type="InterPro" id="IPR002129">
    <property type="entry name" value="PyrdxlP-dep_de-COase"/>
</dbReference>
<keyword evidence="3" id="KW-0210">Decarboxylase</keyword>
<reference evidence="8" key="1">
    <citation type="submission" date="2014-03" db="EMBL/GenBank/DDBJ databases">
        <authorList>
            <person name="Casaregola S."/>
        </authorList>
    </citation>
    <scope>NUCLEOTIDE SEQUENCE [LARGE SCALE GENOMIC DNA]</scope>
    <source>
        <strain evidence="8">CLIB 918</strain>
    </source>
</reference>
<dbReference type="OrthoDB" id="2161780at2759"/>
<evidence type="ECO:0000256" key="7">
    <source>
        <dbReference type="RuleBase" id="RU000382"/>
    </source>
</evidence>
<keyword evidence="9" id="KW-1185">Reference proteome</keyword>
<evidence type="ECO:0000256" key="6">
    <source>
        <dbReference type="PIRSR" id="PIRSR602129-50"/>
    </source>
</evidence>
<comment type="cofactor">
    <cofactor evidence="1 6 7">
        <name>pyridoxal 5'-phosphate</name>
        <dbReference type="ChEBI" id="CHEBI:597326"/>
    </cofactor>
</comment>
<dbReference type="PANTHER" id="PTHR45677:SF8">
    <property type="entry name" value="CYSTEINE SULFINIC ACID DECARBOXYLASE"/>
    <property type="match status" value="1"/>
</dbReference>